<dbReference type="OrthoDB" id="202415at2759"/>
<name>A0A814J5E5_9BILA</name>
<dbReference type="EMBL" id="CAJOBA010008307">
    <property type="protein sequence ID" value="CAF3825259.1"/>
    <property type="molecule type" value="Genomic_DNA"/>
</dbReference>
<dbReference type="AlphaFoldDB" id="A0A814J5E5"/>
<protein>
    <recommendedName>
        <fullName evidence="3">Glycosyl transferase CAP10 domain-containing protein</fullName>
    </recommendedName>
</protein>
<organism evidence="4 8">
    <name type="scientific">Didymodactylos carnosus</name>
    <dbReference type="NCBI Taxonomy" id="1234261"/>
    <lineage>
        <taxon>Eukaryota</taxon>
        <taxon>Metazoa</taxon>
        <taxon>Spiralia</taxon>
        <taxon>Gnathifera</taxon>
        <taxon>Rotifera</taxon>
        <taxon>Eurotatoria</taxon>
        <taxon>Bdelloidea</taxon>
        <taxon>Philodinida</taxon>
        <taxon>Philodinidae</taxon>
        <taxon>Didymodactylos</taxon>
    </lineage>
</organism>
<dbReference type="GO" id="GO:0045747">
    <property type="term" value="P:positive regulation of Notch signaling pathway"/>
    <property type="evidence" value="ECO:0007669"/>
    <property type="project" value="TreeGrafter"/>
</dbReference>
<evidence type="ECO:0000313" key="7">
    <source>
        <dbReference type="EMBL" id="CAF3825259.1"/>
    </source>
</evidence>
<reference evidence="4" key="1">
    <citation type="submission" date="2021-02" db="EMBL/GenBank/DDBJ databases">
        <authorList>
            <person name="Nowell W R."/>
        </authorList>
    </citation>
    <scope>NUCLEOTIDE SEQUENCE</scope>
</reference>
<dbReference type="GO" id="GO:0006493">
    <property type="term" value="P:protein O-linked glycosylation"/>
    <property type="evidence" value="ECO:0007669"/>
    <property type="project" value="TreeGrafter"/>
</dbReference>
<dbReference type="Proteomes" id="UP000677228">
    <property type="component" value="Unassembled WGS sequence"/>
</dbReference>
<sequence length="403" mass="48213">MLFTFYSSIHGHSQNNCSPDDLECHEKSKYLRDENEKWNKYIQLINDAEQRHVNNTQDGTFLYMSQIQSDLAYWKTKQDGITRNDIEQSLTQPKQTLYQIINHRLYRCKDEDLIFPFRNYGVEHFILNILQELPDMEFILNTYDWPQTYVHNSQQHLPIFSFSKVKQGQHLDILYPAWSFWDGGPALGSVYPTGIGRWDLMRETLNNARKKIPWSKKQSIGFFRGSRTSDERDPLVILSREKPYLLDAQYTKNQAWKSDSDTLGAPPASEMRHEAFCPYKYLFNFRGIAASFRLRHLFLCGSLVFHVGDEWIEFFYPYLEPWYHYIPVTSDLRDVEQLLLFAQHNDKLMAKIAKHGREFIWKHLRMSDIDDYWKHLLVEYQKLLNYTTPIVKRKDFYEVKRRK</sequence>
<dbReference type="Proteomes" id="UP000681722">
    <property type="component" value="Unassembled WGS sequence"/>
</dbReference>
<dbReference type="InterPro" id="IPR006598">
    <property type="entry name" value="CAP10"/>
</dbReference>
<dbReference type="Proteomes" id="UP000682733">
    <property type="component" value="Unassembled WGS sequence"/>
</dbReference>
<comment type="similarity">
    <text evidence="1">Belongs to the glycosyltransferase 90 family.</text>
</comment>
<dbReference type="SMART" id="SM00672">
    <property type="entry name" value="CAP10"/>
    <property type="match status" value="1"/>
</dbReference>
<comment type="caution">
    <text evidence="4">The sequence shown here is derived from an EMBL/GenBank/DDBJ whole genome shotgun (WGS) entry which is preliminary data.</text>
</comment>
<dbReference type="GO" id="GO:0035252">
    <property type="term" value="F:UDP-xylosyltransferase activity"/>
    <property type="evidence" value="ECO:0007669"/>
    <property type="project" value="TreeGrafter"/>
</dbReference>
<dbReference type="GO" id="GO:0035251">
    <property type="term" value="F:UDP-glucosyltransferase activity"/>
    <property type="evidence" value="ECO:0007669"/>
    <property type="project" value="TreeGrafter"/>
</dbReference>
<dbReference type="PANTHER" id="PTHR12203">
    <property type="entry name" value="KDEL LYS-ASP-GLU-LEU CONTAINING - RELATED"/>
    <property type="match status" value="1"/>
</dbReference>
<evidence type="ECO:0000313" key="6">
    <source>
        <dbReference type="EMBL" id="CAF3804322.1"/>
    </source>
</evidence>
<dbReference type="InterPro" id="IPR051091">
    <property type="entry name" value="O-Glucosyltr/Glycosyltrsf_90"/>
</dbReference>
<dbReference type="PANTHER" id="PTHR12203:SF35">
    <property type="entry name" value="PROTEIN O-GLUCOSYLTRANSFERASE 1"/>
    <property type="match status" value="1"/>
</dbReference>
<keyword evidence="2" id="KW-0808">Transferase</keyword>
<evidence type="ECO:0000259" key="3">
    <source>
        <dbReference type="SMART" id="SM00672"/>
    </source>
</evidence>
<evidence type="ECO:0000313" key="5">
    <source>
        <dbReference type="EMBL" id="CAF1059576.1"/>
    </source>
</evidence>
<evidence type="ECO:0000256" key="2">
    <source>
        <dbReference type="ARBA" id="ARBA00022679"/>
    </source>
</evidence>
<evidence type="ECO:0000313" key="8">
    <source>
        <dbReference type="Proteomes" id="UP000663829"/>
    </source>
</evidence>
<dbReference type="EMBL" id="CAJOBC010003873">
    <property type="protein sequence ID" value="CAF3804322.1"/>
    <property type="molecule type" value="Genomic_DNA"/>
</dbReference>
<dbReference type="Proteomes" id="UP000663829">
    <property type="component" value="Unassembled WGS sequence"/>
</dbReference>
<dbReference type="GO" id="GO:0012505">
    <property type="term" value="C:endomembrane system"/>
    <property type="evidence" value="ECO:0007669"/>
    <property type="project" value="TreeGrafter"/>
</dbReference>
<gene>
    <name evidence="4" type="ORF">GPM918_LOCUS15406</name>
    <name evidence="5" type="ORF">OVA965_LOCUS17342</name>
    <name evidence="6" type="ORF">SRO942_LOCUS15406</name>
    <name evidence="7" type="ORF">TMI583_LOCUS17353</name>
</gene>
<keyword evidence="8" id="KW-1185">Reference proteome</keyword>
<feature type="domain" description="Glycosyl transferase CAP10" evidence="3">
    <location>
        <begin position="132"/>
        <end position="387"/>
    </location>
</feature>
<accession>A0A814J5E5</accession>
<dbReference type="EMBL" id="CAJNOQ010003873">
    <property type="protein sequence ID" value="CAF1033598.1"/>
    <property type="molecule type" value="Genomic_DNA"/>
</dbReference>
<dbReference type="Pfam" id="PF05686">
    <property type="entry name" value="Glyco_transf_90"/>
    <property type="match status" value="1"/>
</dbReference>
<evidence type="ECO:0000313" key="4">
    <source>
        <dbReference type="EMBL" id="CAF1033598.1"/>
    </source>
</evidence>
<evidence type="ECO:0000256" key="1">
    <source>
        <dbReference type="ARBA" id="ARBA00010118"/>
    </source>
</evidence>
<proteinExistence type="inferred from homology"/>
<dbReference type="EMBL" id="CAJNOK010008292">
    <property type="protein sequence ID" value="CAF1059576.1"/>
    <property type="molecule type" value="Genomic_DNA"/>
</dbReference>